<feature type="transmembrane region" description="Helical" evidence="2">
    <location>
        <begin position="203"/>
        <end position="221"/>
    </location>
</feature>
<keyword evidence="2" id="KW-0472">Membrane</keyword>
<feature type="transmembrane region" description="Helical" evidence="2">
    <location>
        <begin position="61"/>
        <end position="77"/>
    </location>
</feature>
<evidence type="ECO:0000313" key="4">
    <source>
        <dbReference type="Proteomes" id="UP001254813"/>
    </source>
</evidence>
<keyword evidence="2" id="KW-1133">Transmembrane helix</keyword>
<accession>A0ABU2FZK8</accession>
<dbReference type="Proteomes" id="UP001254813">
    <property type="component" value="Unassembled WGS sequence"/>
</dbReference>
<keyword evidence="2" id="KW-0812">Transmembrane</keyword>
<protein>
    <submittedName>
        <fullName evidence="3">DUF2270 domain-containing protein</fullName>
    </submittedName>
</protein>
<organism evidence="3 4">
    <name type="scientific">Halogeometricum luteum</name>
    <dbReference type="NCBI Taxonomy" id="2950537"/>
    <lineage>
        <taxon>Archaea</taxon>
        <taxon>Methanobacteriati</taxon>
        <taxon>Methanobacteriota</taxon>
        <taxon>Stenosarchaea group</taxon>
        <taxon>Halobacteria</taxon>
        <taxon>Halobacteriales</taxon>
        <taxon>Haloferacaceae</taxon>
        <taxon>Halogeometricum</taxon>
    </lineage>
</organism>
<dbReference type="EMBL" id="JAMQOQ010000001">
    <property type="protein sequence ID" value="MDS0293494.1"/>
    <property type="molecule type" value="Genomic_DNA"/>
</dbReference>
<feature type="region of interest" description="Disordered" evidence="1">
    <location>
        <begin position="1"/>
        <end position="30"/>
    </location>
</feature>
<name>A0ABU2FZK8_9EURY</name>
<proteinExistence type="predicted"/>
<evidence type="ECO:0000313" key="3">
    <source>
        <dbReference type="EMBL" id="MDS0293494.1"/>
    </source>
</evidence>
<evidence type="ECO:0000256" key="2">
    <source>
        <dbReference type="SAM" id="Phobius"/>
    </source>
</evidence>
<gene>
    <name evidence="3" type="ORF">NDI79_04810</name>
</gene>
<dbReference type="RefSeq" id="WP_310927306.1">
    <property type="nucleotide sequence ID" value="NZ_JAMQOQ010000001.1"/>
</dbReference>
<feature type="transmembrane region" description="Helical" evidence="2">
    <location>
        <begin position="165"/>
        <end position="183"/>
    </location>
</feature>
<reference evidence="3 4" key="1">
    <citation type="submission" date="2022-06" db="EMBL/GenBank/DDBJ databases">
        <title>Halogeometricum sp. a new haloarchaeum isolate from saline soil.</title>
        <authorList>
            <person name="Strakova D."/>
            <person name="Galisteo C."/>
            <person name="Sanchez-Porro C."/>
            <person name="Ventosa A."/>
        </authorList>
    </citation>
    <scope>NUCLEOTIDE SEQUENCE [LARGE SCALE GENOMIC DNA]</scope>
    <source>
        <strain evidence="4">S3BR25-2</strain>
    </source>
</reference>
<dbReference type="Pfam" id="PF10028">
    <property type="entry name" value="DUF2270"/>
    <property type="match status" value="1"/>
</dbReference>
<dbReference type="PIRSF" id="PIRSF015000">
    <property type="entry name" value="UCP01500"/>
    <property type="match status" value="1"/>
</dbReference>
<comment type="caution">
    <text evidence="3">The sequence shown here is derived from an EMBL/GenBank/DDBJ whole genome shotgun (WGS) entry which is preliminary data.</text>
</comment>
<keyword evidence="4" id="KW-1185">Reference proteome</keyword>
<feature type="transmembrane region" description="Helical" evidence="2">
    <location>
        <begin position="83"/>
        <end position="102"/>
    </location>
</feature>
<evidence type="ECO:0000256" key="1">
    <source>
        <dbReference type="SAM" id="MobiDB-lite"/>
    </source>
</evidence>
<sequence>MTESESESESAGLDDASERPDASAIGERAAPEDSRAAVVISEFYRVESRQMASGQTRIDQTTNWAVTVMAAFLTVVFSQPNLAAYILLIGILSMCGFLLFEVRRYRTYDASRSRVRLLEQNFFADVFAPPTDSGAEWREHLAADLRAPTLKMSFREALSRRLRRVYGPLMTVLGLAWLLRITMFTPQTRWVDAAAISSVPGEAVVAAVALFYVGAAAVAYWPTRREARKDFHDTEVGKWEDP</sequence>
<dbReference type="InterPro" id="IPR014470">
    <property type="entry name" value="UCP01500"/>
</dbReference>